<sequence>MTYNCLKYQLILFGGLYFIQNSTFILYLFTKFLAYNFNQYQKLSIERHIFFNQFNQNKSDANNQIIRNLNFVVSFIIQKYQQIHIQFSFLKFICHISKFKIKKQYIQSRNKFFKLNELVSILFCFNLIFKKLINWKDQKKICILISFTHIYNKLKWIQKLFRRALLKVKLPQKSIQVFQKAKAKIAKNNNEKTILTEEAVILFYMQLRIEVPYVARLAVFWGLLVLAGVAYLLRGIQVIAVLIQVYQVFQSIAQQAQKLVIKSQQSYAPAASIAEQGSVKF</sequence>
<dbReference type="InParanoid" id="W7XKG3"/>
<dbReference type="AlphaFoldDB" id="W7XKG3"/>
<accession>W7XKG3</accession>
<dbReference type="EMBL" id="GG662720">
    <property type="protein sequence ID" value="EWS74879.1"/>
    <property type="molecule type" value="Genomic_DNA"/>
</dbReference>
<gene>
    <name evidence="2" type="ORF">TTHERM_000035657</name>
</gene>
<evidence type="ECO:0000256" key="1">
    <source>
        <dbReference type="SAM" id="Phobius"/>
    </source>
</evidence>
<dbReference type="Proteomes" id="UP000009168">
    <property type="component" value="Unassembled WGS sequence"/>
</dbReference>
<dbReference type="RefSeq" id="XP_012652592.1">
    <property type="nucleotide sequence ID" value="XM_012797138.1"/>
</dbReference>
<keyword evidence="1 2" id="KW-0812">Transmembrane</keyword>
<keyword evidence="1" id="KW-1133">Transmembrane helix</keyword>
<feature type="transmembrane region" description="Helical" evidence="1">
    <location>
        <begin position="6"/>
        <end position="29"/>
    </location>
</feature>
<name>W7XKG3_TETTS</name>
<feature type="transmembrane region" description="Helical" evidence="1">
    <location>
        <begin position="112"/>
        <end position="129"/>
    </location>
</feature>
<dbReference type="KEGG" id="tet:TTHERM_000035657"/>
<evidence type="ECO:0000313" key="2">
    <source>
        <dbReference type="EMBL" id="EWS74879.1"/>
    </source>
</evidence>
<dbReference type="GeneID" id="24436919"/>
<keyword evidence="3" id="KW-1185">Reference proteome</keyword>
<reference evidence="3" key="1">
    <citation type="journal article" date="2006" name="PLoS Biol.">
        <title>Macronuclear genome sequence of the ciliate Tetrahymena thermophila, a model eukaryote.</title>
        <authorList>
            <person name="Eisen J.A."/>
            <person name="Coyne R.S."/>
            <person name="Wu M."/>
            <person name="Wu D."/>
            <person name="Thiagarajan M."/>
            <person name="Wortman J.R."/>
            <person name="Badger J.H."/>
            <person name="Ren Q."/>
            <person name="Amedeo P."/>
            <person name="Jones K.M."/>
            <person name="Tallon L.J."/>
            <person name="Delcher A.L."/>
            <person name="Salzberg S.L."/>
            <person name="Silva J.C."/>
            <person name="Haas B.J."/>
            <person name="Majoros W.H."/>
            <person name="Farzad M."/>
            <person name="Carlton J.M."/>
            <person name="Smith R.K. Jr."/>
            <person name="Garg J."/>
            <person name="Pearlman R.E."/>
            <person name="Karrer K.M."/>
            <person name="Sun L."/>
            <person name="Manning G."/>
            <person name="Elde N.C."/>
            <person name="Turkewitz A.P."/>
            <person name="Asai D.J."/>
            <person name="Wilkes D.E."/>
            <person name="Wang Y."/>
            <person name="Cai H."/>
            <person name="Collins K."/>
            <person name="Stewart B.A."/>
            <person name="Lee S.R."/>
            <person name="Wilamowska K."/>
            <person name="Weinberg Z."/>
            <person name="Ruzzo W.L."/>
            <person name="Wloga D."/>
            <person name="Gaertig J."/>
            <person name="Frankel J."/>
            <person name="Tsao C.-C."/>
            <person name="Gorovsky M.A."/>
            <person name="Keeling P.J."/>
            <person name="Waller R.F."/>
            <person name="Patron N.J."/>
            <person name="Cherry J.M."/>
            <person name="Stover N.A."/>
            <person name="Krieger C.J."/>
            <person name="del Toro C."/>
            <person name="Ryder H.F."/>
            <person name="Williamson S.C."/>
            <person name="Barbeau R.A."/>
            <person name="Hamilton E.P."/>
            <person name="Orias E."/>
        </authorList>
    </citation>
    <scope>NUCLEOTIDE SEQUENCE [LARGE SCALE GENOMIC DNA]</scope>
    <source>
        <strain evidence="3">SB210</strain>
    </source>
</reference>
<organism evidence="2 3">
    <name type="scientific">Tetrahymena thermophila (strain SB210)</name>
    <dbReference type="NCBI Taxonomy" id="312017"/>
    <lineage>
        <taxon>Eukaryota</taxon>
        <taxon>Sar</taxon>
        <taxon>Alveolata</taxon>
        <taxon>Ciliophora</taxon>
        <taxon>Intramacronucleata</taxon>
        <taxon>Oligohymenophorea</taxon>
        <taxon>Hymenostomatida</taxon>
        <taxon>Tetrahymenina</taxon>
        <taxon>Tetrahymenidae</taxon>
        <taxon>Tetrahymena</taxon>
    </lineage>
</organism>
<proteinExistence type="predicted"/>
<protein>
    <submittedName>
        <fullName evidence="2">Transmembrane protein, putative</fullName>
    </submittedName>
</protein>
<keyword evidence="1" id="KW-0472">Membrane</keyword>
<feature type="transmembrane region" description="Helical" evidence="1">
    <location>
        <begin position="213"/>
        <end position="233"/>
    </location>
</feature>
<evidence type="ECO:0000313" key="3">
    <source>
        <dbReference type="Proteomes" id="UP000009168"/>
    </source>
</evidence>